<reference evidence="1 2" key="1">
    <citation type="submission" date="2018-02" db="EMBL/GenBank/DDBJ databases">
        <title>Complete genome sequence of Streptomyces dengpaensis, the producer of angucyclines.</title>
        <authorList>
            <person name="Yumei L."/>
        </authorList>
    </citation>
    <scope>NUCLEOTIDE SEQUENCE [LARGE SCALE GENOMIC DNA]</scope>
    <source>
        <strain evidence="1 2">XZHG99</strain>
    </source>
</reference>
<name>A0ABN5IC57_9ACTN</name>
<protein>
    <submittedName>
        <fullName evidence="1">Uncharacterized protein</fullName>
    </submittedName>
</protein>
<dbReference type="InterPro" id="IPR015422">
    <property type="entry name" value="PyrdxlP-dep_Trfase_small"/>
</dbReference>
<dbReference type="Gene3D" id="3.90.1150.10">
    <property type="entry name" value="Aspartate Aminotransferase, domain 1"/>
    <property type="match status" value="1"/>
</dbReference>
<keyword evidence="2" id="KW-1185">Reference proteome</keyword>
<dbReference type="InterPro" id="IPR015424">
    <property type="entry name" value="PyrdxlP-dep_Trfase"/>
</dbReference>
<evidence type="ECO:0000313" key="1">
    <source>
        <dbReference type="EMBL" id="AVH60668.1"/>
    </source>
</evidence>
<proteinExistence type="predicted"/>
<dbReference type="EMBL" id="CP026652">
    <property type="protein sequence ID" value="AVH60668.1"/>
    <property type="molecule type" value="Genomic_DNA"/>
</dbReference>
<dbReference type="SUPFAM" id="SSF53383">
    <property type="entry name" value="PLP-dependent transferases"/>
    <property type="match status" value="1"/>
</dbReference>
<dbReference type="Proteomes" id="UP000238413">
    <property type="component" value="Chromosome"/>
</dbReference>
<gene>
    <name evidence="1" type="ORF">C4B68_38425</name>
</gene>
<sequence length="221" mass="23933">MEQRRCAPLVASLRDHGRPPGGASDHPQLGWNLRLSEFQSAILRVQLARLKDQLAAKAKGAAYLASELSSVPGLRPVPMPTDLDPRVTAHDRFSLAFTFGSEAFGSEGTGGVSVSVFRAAPRRAALRAEGIPVSRRDLVACPDEPIYADATSRDYSSSRTASAAQARAACARLVLLGQTAGSGLLFEESEELADVVRAVEKIHKNLRHLRREQRQLGQIRN</sequence>
<dbReference type="Pfam" id="PF01041">
    <property type="entry name" value="DegT_DnrJ_EryC1"/>
    <property type="match status" value="1"/>
</dbReference>
<dbReference type="InterPro" id="IPR000653">
    <property type="entry name" value="DegT/StrS_aminotransferase"/>
</dbReference>
<organism evidence="1 2">
    <name type="scientific">Streptomyces dengpaensis</name>
    <dbReference type="NCBI Taxonomy" id="2049881"/>
    <lineage>
        <taxon>Bacteria</taxon>
        <taxon>Bacillati</taxon>
        <taxon>Actinomycetota</taxon>
        <taxon>Actinomycetes</taxon>
        <taxon>Kitasatosporales</taxon>
        <taxon>Streptomycetaceae</taxon>
        <taxon>Streptomyces</taxon>
    </lineage>
</organism>
<dbReference type="RefSeq" id="WP_099506281.1">
    <property type="nucleotide sequence ID" value="NZ_CP026652.1"/>
</dbReference>
<accession>A0ABN5IC57</accession>
<evidence type="ECO:0000313" key="2">
    <source>
        <dbReference type="Proteomes" id="UP000238413"/>
    </source>
</evidence>